<evidence type="ECO:0000256" key="4">
    <source>
        <dbReference type="ARBA" id="ARBA00023033"/>
    </source>
</evidence>
<dbReference type="AlphaFoldDB" id="A0A502FK04"/>
<evidence type="ECO:0000313" key="8">
    <source>
        <dbReference type="EMBL" id="TPG49443.1"/>
    </source>
</evidence>
<accession>A0A502FK04</accession>
<dbReference type="PIRSF" id="PIRSF000337">
    <property type="entry name" value="NTA_MOA"/>
    <property type="match status" value="1"/>
</dbReference>
<evidence type="ECO:0000259" key="7">
    <source>
        <dbReference type="Pfam" id="PF00296"/>
    </source>
</evidence>
<dbReference type="SUPFAM" id="SSF51679">
    <property type="entry name" value="Bacterial luciferase-like"/>
    <property type="match status" value="1"/>
</dbReference>
<feature type="binding site" evidence="6">
    <location>
        <position position="100"/>
    </location>
    <ligand>
        <name>FMN</name>
        <dbReference type="ChEBI" id="CHEBI:58210"/>
    </ligand>
</feature>
<evidence type="ECO:0000256" key="1">
    <source>
        <dbReference type="ARBA" id="ARBA00022630"/>
    </source>
</evidence>
<dbReference type="Proteomes" id="UP000319931">
    <property type="component" value="Unassembled WGS sequence"/>
</dbReference>
<dbReference type="OrthoDB" id="9779442at2"/>
<evidence type="ECO:0000256" key="2">
    <source>
        <dbReference type="ARBA" id="ARBA00022643"/>
    </source>
</evidence>
<keyword evidence="9" id="KW-1185">Reference proteome</keyword>
<evidence type="ECO:0000313" key="9">
    <source>
        <dbReference type="Proteomes" id="UP000319931"/>
    </source>
</evidence>
<gene>
    <name evidence="8" type="ORF">EAH76_19090</name>
</gene>
<keyword evidence="1 6" id="KW-0285">Flavoprotein</keyword>
<dbReference type="InterPro" id="IPR036661">
    <property type="entry name" value="Luciferase-like_sf"/>
</dbReference>
<evidence type="ECO:0000256" key="5">
    <source>
        <dbReference type="ARBA" id="ARBA00033748"/>
    </source>
</evidence>
<feature type="binding site" evidence="6">
    <location>
        <position position="210"/>
    </location>
    <ligand>
        <name>FMN</name>
        <dbReference type="ChEBI" id="CHEBI:58210"/>
    </ligand>
</feature>
<comment type="similarity">
    <text evidence="5">Belongs to the NtaA/SnaA/DszA monooxygenase family.</text>
</comment>
<dbReference type="NCBIfam" id="TIGR03860">
    <property type="entry name" value="FMN_nitrolo"/>
    <property type="match status" value="1"/>
</dbReference>
<dbReference type="Pfam" id="PF00296">
    <property type="entry name" value="Bac_luciferase"/>
    <property type="match status" value="1"/>
</dbReference>
<comment type="caution">
    <text evidence="8">The sequence shown here is derived from an EMBL/GenBank/DDBJ whole genome shotgun (WGS) entry which is preliminary data.</text>
</comment>
<dbReference type="InterPro" id="IPR011251">
    <property type="entry name" value="Luciferase-like_dom"/>
</dbReference>
<name>A0A502FK04_9SPHN</name>
<dbReference type="Gene3D" id="3.20.20.30">
    <property type="entry name" value="Luciferase-like domain"/>
    <property type="match status" value="1"/>
</dbReference>
<dbReference type="InterPro" id="IPR016215">
    <property type="entry name" value="NTA_MOA"/>
</dbReference>
<protein>
    <submittedName>
        <fullName evidence="8">LLM class flavin-dependent oxidoreductase</fullName>
    </submittedName>
</protein>
<organism evidence="8 9">
    <name type="scientific">Sphingomonas glacialis</name>
    <dbReference type="NCBI Taxonomy" id="658225"/>
    <lineage>
        <taxon>Bacteria</taxon>
        <taxon>Pseudomonadati</taxon>
        <taxon>Pseudomonadota</taxon>
        <taxon>Alphaproteobacteria</taxon>
        <taxon>Sphingomonadales</taxon>
        <taxon>Sphingomonadaceae</taxon>
        <taxon>Sphingomonas</taxon>
    </lineage>
</organism>
<dbReference type="InterPro" id="IPR051260">
    <property type="entry name" value="Diverse_substr_monoxygenases"/>
</dbReference>
<proteinExistence type="inferred from homology"/>
<dbReference type="EMBL" id="RCZC01000007">
    <property type="protein sequence ID" value="TPG49443.1"/>
    <property type="molecule type" value="Genomic_DNA"/>
</dbReference>
<feature type="binding site" evidence="6">
    <location>
        <position position="154"/>
    </location>
    <ligand>
        <name>FMN</name>
        <dbReference type="ChEBI" id="CHEBI:58210"/>
    </ligand>
</feature>
<sequence length="426" mass="46432">MSRANGRLHLWAFLQGIGFFPGGWRHAAATPEAVFDRAYYERIGRMVEKARFDAIVFGDQLQGRDAAGRTPGRLAIPTLDPFTLLSAMAGVTEHVGLVATVSTTYNEPAEVAAKFATLDYVSQGRAGWNIVTTAHPNSPLNFGETELLEKSQRYKRAAAFVEAAEVFWGSACGKKIDRAALKSDWFEIDDTLDFVAPPQGRPVLVQAGQSGDGRDFAARTAEAIFCPAPTMEAGKAYRDDMRARASALGRDPDGIKIMPGLALVIGGTEAEAKARHAEVLELADDVLAVEYLSESIGYDLTQHPIDKPFPIEEIVARCEFPAEGVRAQLMPAVEAGTAIKDFCQAYARKPRGHGIFVGTPEQMADHMETWIDAGACDGFTLQPGFMPFELEVFCDEVVPLLQQRDLLRTDYQGPMLRDHLGLGPLA</sequence>
<dbReference type="PANTHER" id="PTHR30011:SF16">
    <property type="entry name" value="C2H2 FINGER DOMAIN TRANSCRIPTION FACTOR (EUROFUNG)-RELATED"/>
    <property type="match status" value="1"/>
</dbReference>
<evidence type="ECO:0000256" key="3">
    <source>
        <dbReference type="ARBA" id="ARBA00023002"/>
    </source>
</evidence>
<dbReference type="GO" id="GO:0004497">
    <property type="term" value="F:monooxygenase activity"/>
    <property type="evidence" value="ECO:0007669"/>
    <property type="project" value="UniProtKB-KW"/>
</dbReference>
<dbReference type="RefSeq" id="WP_140851871.1">
    <property type="nucleotide sequence ID" value="NZ_RCZC01000007.1"/>
</dbReference>
<keyword evidence="4" id="KW-0503">Monooxygenase</keyword>
<keyword evidence="2 6" id="KW-0288">FMN</keyword>
<feature type="binding site" evidence="6">
    <location>
        <position position="59"/>
    </location>
    <ligand>
        <name>FMN</name>
        <dbReference type="ChEBI" id="CHEBI:58210"/>
    </ligand>
</feature>
<dbReference type="GO" id="GO:0016705">
    <property type="term" value="F:oxidoreductase activity, acting on paired donors, with incorporation or reduction of molecular oxygen"/>
    <property type="evidence" value="ECO:0007669"/>
    <property type="project" value="InterPro"/>
</dbReference>
<keyword evidence="3" id="KW-0560">Oxidoreductase</keyword>
<reference evidence="8 9" key="1">
    <citation type="journal article" date="2019" name="Environ. Microbiol.">
        <title>Species interactions and distinct microbial communities in high Arctic permafrost affected cryosols are associated with the CH4 and CO2 gas fluxes.</title>
        <authorList>
            <person name="Altshuler I."/>
            <person name="Hamel J."/>
            <person name="Turney S."/>
            <person name="Magnuson E."/>
            <person name="Levesque R."/>
            <person name="Greer C."/>
            <person name="Whyte L.G."/>
        </authorList>
    </citation>
    <scope>NUCLEOTIDE SEQUENCE [LARGE SCALE GENOMIC DNA]</scope>
    <source>
        <strain evidence="8 9">E6.1</strain>
    </source>
</reference>
<feature type="domain" description="Luciferase-like" evidence="7">
    <location>
        <begin position="25"/>
        <end position="375"/>
    </location>
</feature>
<evidence type="ECO:0000256" key="6">
    <source>
        <dbReference type="PIRSR" id="PIRSR000337-1"/>
    </source>
</evidence>
<dbReference type="PANTHER" id="PTHR30011">
    <property type="entry name" value="ALKANESULFONATE MONOOXYGENASE-RELATED"/>
    <property type="match status" value="1"/>
</dbReference>